<keyword evidence="3" id="KW-1185">Reference proteome</keyword>
<feature type="region of interest" description="Disordered" evidence="1">
    <location>
        <begin position="19"/>
        <end position="60"/>
    </location>
</feature>
<dbReference type="VEuPathDB" id="FungiDB:JI435_020340"/>
<evidence type="ECO:0000256" key="1">
    <source>
        <dbReference type="SAM" id="MobiDB-lite"/>
    </source>
</evidence>
<dbReference type="EMBL" id="CP069024">
    <property type="protein sequence ID" value="QRC91847.1"/>
    <property type="molecule type" value="Genomic_DNA"/>
</dbReference>
<organism evidence="2 3">
    <name type="scientific">Phaeosphaeria nodorum (strain SN15 / ATCC MYA-4574 / FGSC 10173)</name>
    <name type="common">Glume blotch fungus</name>
    <name type="synonym">Parastagonospora nodorum</name>
    <dbReference type="NCBI Taxonomy" id="321614"/>
    <lineage>
        <taxon>Eukaryota</taxon>
        <taxon>Fungi</taxon>
        <taxon>Dikarya</taxon>
        <taxon>Ascomycota</taxon>
        <taxon>Pezizomycotina</taxon>
        <taxon>Dothideomycetes</taxon>
        <taxon>Pleosporomycetidae</taxon>
        <taxon>Pleosporales</taxon>
        <taxon>Pleosporineae</taxon>
        <taxon>Phaeosphaeriaceae</taxon>
        <taxon>Parastagonospora</taxon>
    </lineage>
</organism>
<reference evidence="3" key="1">
    <citation type="journal article" date="2021" name="BMC Genomics">
        <title>Chromosome-level genome assembly and manually-curated proteome of model necrotroph Parastagonospora nodorum Sn15 reveals a genome-wide trove of candidate effector homologs, and redundancy of virulence-related functions within an accessory chromosome.</title>
        <authorList>
            <person name="Bertazzoni S."/>
            <person name="Jones D.A.B."/>
            <person name="Phan H.T."/>
            <person name="Tan K.-C."/>
            <person name="Hane J.K."/>
        </authorList>
    </citation>
    <scope>NUCLEOTIDE SEQUENCE [LARGE SCALE GENOMIC DNA]</scope>
    <source>
        <strain evidence="3">SN15 / ATCC MYA-4574 / FGSC 10173)</strain>
    </source>
</reference>
<name>A0A7U2ES90_PHANO</name>
<gene>
    <name evidence="2" type="ORF">JI435_020340</name>
</gene>
<feature type="non-terminal residue" evidence="2">
    <location>
        <position position="1"/>
    </location>
</feature>
<dbReference type="AlphaFoldDB" id="A0A7U2ES90"/>
<proteinExistence type="predicted"/>
<evidence type="ECO:0000313" key="2">
    <source>
        <dbReference type="EMBL" id="QRC91847.1"/>
    </source>
</evidence>
<accession>A0A7U2ES90</accession>
<dbReference type="Proteomes" id="UP000663193">
    <property type="component" value="Chromosome 2"/>
</dbReference>
<sequence length="60" mass="7053">KPTVRYEDLVAPCSTMTDKRELKSQTRYPTGRRLRRPKVVSAADESMCDNRKPPSMKWRK</sequence>
<evidence type="ECO:0000313" key="3">
    <source>
        <dbReference type="Proteomes" id="UP000663193"/>
    </source>
</evidence>
<protein>
    <submittedName>
        <fullName evidence="2">Uncharacterized protein</fullName>
    </submittedName>
</protein>